<dbReference type="AlphaFoldDB" id="A0A4Y2R2T5"/>
<name>A0A4Y2R2T5_ARAVE</name>
<comment type="caution">
    <text evidence="2">The sequence shown here is derived from an EMBL/GenBank/DDBJ whole genome shotgun (WGS) entry which is preliminary data.</text>
</comment>
<dbReference type="EMBL" id="BGPR01142199">
    <property type="protein sequence ID" value="GBN69994.1"/>
    <property type="molecule type" value="Genomic_DNA"/>
</dbReference>
<dbReference type="InterPro" id="IPR000477">
    <property type="entry name" value="RT_dom"/>
</dbReference>
<dbReference type="Pfam" id="PF00078">
    <property type="entry name" value="RVT_1"/>
    <property type="match status" value="1"/>
</dbReference>
<dbReference type="Proteomes" id="UP000499080">
    <property type="component" value="Unassembled WGS sequence"/>
</dbReference>
<reference evidence="2 3" key="1">
    <citation type="journal article" date="2019" name="Sci. Rep.">
        <title>Orb-weaving spider Araneus ventricosus genome elucidates the spidroin gene catalogue.</title>
        <authorList>
            <person name="Kono N."/>
            <person name="Nakamura H."/>
            <person name="Ohtoshi R."/>
            <person name="Moran D.A.P."/>
            <person name="Shinohara A."/>
            <person name="Yoshida Y."/>
            <person name="Fujiwara M."/>
            <person name="Mori M."/>
            <person name="Tomita M."/>
            <person name="Arakawa K."/>
        </authorList>
    </citation>
    <scope>NUCLEOTIDE SEQUENCE [LARGE SCALE GENOMIC DNA]</scope>
</reference>
<evidence type="ECO:0000259" key="1">
    <source>
        <dbReference type="Pfam" id="PF00078"/>
    </source>
</evidence>
<proteinExistence type="predicted"/>
<organism evidence="2 3">
    <name type="scientific">Araneus ventricosus</name>
    <name type="common">Orbweaver spider</name>
    <name type="synonym">Epeira ventricosa</name>
    <dbReference type="NCBI Taxonomy" id="182803"/>
    <lineage>
        <taxon>Eukaryota</taxon>
        <taxon>Metazoa</taxon>
        <taxon>Ecdysozoa</taxon>
        <taxon>Arthropoda</taxon>
        <taxon>Chelicerata</taxon>
        <taxon>Arachnida</taxon>
        <taxon>Araneae</taxon>
        <taxon>Araneomorphae</taxon>
        <taxon>Entelegynae</taxon>
        <taxon>Araneoidea</taxon>
        <taxon>Araneidae</taxon>
        <taxon>Araneus</taxon>
    </lineage>
</organism>
<keyword evidence="3" id="KW-1185">Reference proteome</keyword>
<gene>
    <name evidence="2" type="ORF">AVEN_86975_1</name>
</gene>
<accession>A0A4Y2R2T5</accession>
<protein>
    <recommendedName>
        <fullName evidence="1">Reverse transcriptase domain-containing protein</fullName>
    </recommendedName>
</protein>
<dbReference type="PANTHER" id="PTHR19446">
    <property type="entry name" value="REVERSE TRANSCRIPTASES"/>
    <property type="match status" value="1"/>
</dbReference>
<evidence type="ECO:0000313" key="3">
    <source>
        <dbReference type="Proteomes" id="UP000499080"/>
    </source>
</evidence>
<evidence type="ECO:0000313" key="2">
    <source>
        <dbReference type="EMBL" id="GBN69994.1"/>
    </source>
</evidence>
<sequence length="326" mass="37235">MVQNISIDEAIQNVTKIINDAAETSIPKKNTSTKKQSKPWWNQDCQQASKRQKKAWNIFRRYPTTTNLIAFKKARAESRRIQRRSRRISLINYISSISSTISSGELWQKVKKASCASFSKGISALLVNGSIISVSKDIANSIASTLANTSSTKNYPVSFLGYKLKAEKPKLNFDSRSYNPYNSDFTFLELQSCLSSVHKSSPGPDNISYNMIQHLSTDSQKNLLYMYNRIWNEHYFPASWQRALIIPILKPDKDPSNPSNYRPIALTSCLCKLLEKMINHRLLYFLEVNNLLHSSQSGFRKGRSTLDNLLALETDIRLSFLLYFSH</sequence>
<feature type="domain" description="Reverse transcriptase" evidence="1">
    <location>
        <begin position="251"/>
        <end position="307"/>
    </location>
</feature>
<dbReference type="OrthoDB" id="2855870at2759"/>